<organism evidence="2 3">
    <name type="scientific">Nesidiocoris tenuis</name>
    <dbReference type="NCBI Taxonomy" id="355587"/>
    <lineage>
        <taxon>Eukaryota</taxon>
        <taxon>Metazoa</taxon>
        <taxon>Ecdysozoa</taxon>
        <taxon>Arthropoda</taxon>
        <taxon>Hexapoda</taxon>
        <taxon>Insecta</taxon>
        <taxon>Pterygota</taxon>
        <taxon>Neoptera</taxon>
        <taxon>Paraneoptera</taxon>
        <taxon>Hemiptera</taxon>
        <taxon>Heteroptera</taxon>
        <taxon>Panheteroptera</taxon>
        <taxon>Cimicomorpha</taxon>
        <taxon>Miridae</taxon>
        <taxon>Dicyphina</taxon>
        <taxon>Nesidiocoris</taxon>
    </lineage>
</organism>
<feature type="region of interest" description="Disordered" evidence="1">
    <location>
        <begin position="72"/>
        <end position="99"/>
    </location>
</feature>
<evidence type="ECO:0000313" key="3">
    <source>
        <dbReference type="Proteomes" id="UP000479000"/>
    </source>
</evidence>
<evidence type="ECO:0000256" key="1">
    <source>
        <dbReference type="SAM" id="MobiDB-lite"/>
    </source>
</evidence>
<name>A0A6H5HJ18_9HEMI</name>
<dbReference type="EMBL" id="CADCXU010029620">
    <property type="protein sequence ID" value="CAB0015842.1"/>
    <property type="molecule type" value="Genomic_DNA"/>
</dbReference>
<evidence type="ECO:0000313" key="2">
    <source>
        <dbReference type="EMBL" id="CAB0015842.1"/>
    </source>
</evidence>
<accession>A0A6H5HJ18</accession>
<feature type="non-terminal residue" evidence="2">
    <location>
        <position position="99"/>
    </location>
</feature>
<proteinExistence type="predicted"/>
<sequence>MIRKWGKSVSISADMFRDEVLDRYCECKNRSHRSLKVSSGETLSKLREKLNSAPSPARAAFAAYPAHHYERRGAWRRTTRPRTGGPRSRGYRAHRRGGP</sequence>
<protein>
    <submittedName>
        <fullName evidence="2">Uncharacterized protein</fullName>
    </submittedName>
</protein>
<keyword evidence="3" id="KW-1185">Reference proteome</keyword>
<gene>
    <name evidence="2" type="ORF">NTEN_LOCUS20182</name>
</gene>
<dbReference type="Proteomes" id="UP000479000">
    <property type="component" value="Unassembled WGS sequence"/>
</dbReference>
<dbReference type="AlphaFoldDB" id="A0A6H5HJ18"/>
<feature type="compositionally biased region" description="Basic residues" evidence="1">
    <location>
        <begin position="89"/>
        <end position="99"/>
    </location>
</feature>
<reference evidence="2 3" key="1">
    <citation type="submission" date="2020-02" db="EMBL/GenBank/DDBJ databases">
        <authorList>
            <person name="Ferguson B K."/>
        </authorList>
    </citation>
    <scope>NUCLEOTIDE SEQUENCE [LARGE SCALE GENOMIC DNA]</scope>
</reference>